<dbReference type="InterPro" id="IPR002669">
    <property type="entry name" value="UreD"/>
</dbReference>
<dbReference type="PANTHER" id="PTHR33643:SF1">
    <property type="entry name" value="UREASE ACCESSORY PROTEIN D"/>
    <property type="match status" value="1"/>
</dbReference>
<evidence type="ECO:0000256" key="3">
    <source>
        <dbReference type="HAMAP-Rule" id="MF_01384"/>
    </source>
</evidence>
<reference evidence="5" key="1">
    <citation type="submission" date="2016-10" db="EMBL/GenBank/DDBJ databases">
        <authorList>
            <person name="Varghese N."/>
            <person name="Submissions S."/>
        </authorList>
    </citation>
    <scope>NUCLEOTIDE SEQUENCE [LARGE SCALE GENOMIC DNA]</scope>
    <source>
        <strain evidence="5">LP51</strain>
    </source>
</reference>
<dbReference type="AlphaFoldDB" id="A0A1I2Z0V0"/>
<dbReference type="OrthoDB" id="9807968at2"/>
<dbReference type="Proteomes" id="UP000198724">
    <property type="component" value="Unassembled WGS sequence"/>
</dbReference>
<evidence type="ECO:0000313" key="4">
    <source>
        <dbReference type="EMBL" id="SFH31527.1"/>
    </source>
</evidence>
<keyword evidence="2 3" id="KW-0143">Chaperone</keyword>
<sequence length="338" mass="37916">MFKSSIKISAEREGEHTLLKECGYTAPYKVIHYGSRHLHEHLELIMMSSSPGILEGDEIDITVEVQEGAQLKFFTQSFGKLHPMEKGATQRTQVQVKQDGIYKYIPHPIIPFAKSDFKVYNEIHLDESATLIWGDIIGSGRVHSGESFEFTRLHSVTKVYRDKKLVLLDNQLLEPGRQPLNSILFYEEGYTHQATLIYVSPFAVELKEELDEILATQYEGLTFGFTQRGSNVVMIRAMGDQGALLYDWLSAIGQLCWQFTRHKQGLDESEPEEVHVVEPTAAEAIPVVEKQTKRSGAKRVKKEVAANGAAKKAAAMDEAPVESVLEETPAEAIVVIEK</sequence>
<protein>
    <recommendedName>
        <fullName evidence="3">Urease accessory protein UreD</fullName>
    </recommendedName>
</protein>
<dbReference type="GO" id="GO:0016151">
    <property type="term" value="F:nickel cation binding"/>
    <property type="evidence" value="ECO:0007669"/>
    <property type="project" value="UniProtKB-UniRule"/>
</dbReference>
<evidence type="ECO:0000313" key="5">
    <source>
        <dbReference type="Proteomes" id="UP000198724"/>
    </source>
</evidence>
<organism evidence="4 5">
    <name type="scientific">Pontibacter chinhatensis</name>
    <dbReference type="NCBI Taxonomy" id="1436961"/>
    <lineage>
        <taxon>Bacteria</taxon>
        <taxon>Pseudomonadati</taxon>
        <taxon>Bacteroidota</taxon>
        <taxon>Cytophagia</taxon>
        <taxon>Cytophagales</taxon>
        <taxon>Hymenobacteraceae</taxon>
        <taxon>Pontibacter</taxon>
    </lineage>
</organism>
<name>A0A1I2Z0V0_9BACT</name>
<dbReference type="STRING" id="1436961.SAMN05421739_11117"/>
<dbReference type="RefSeq" id="WP_092105206.1">
    <property type="nucleotide sequence ID" value="NZ_FOOT01000011.1"/>
</dbReference>
<proteinExistence type="inferred from homology"/>
<gene>
    <name evidence="3" type="primary">ureD</name>
    <name evidence="4" type="ORF">SAMN05421739_11117</name>
</gene>
<keyword evidence="5" id="KW-1185">Reference proteome</keyword>
<dbReference type="GO" id="GO:0005737">
    <property type="term" value="C:cytoplasm"/>
    <property type="evidence" value="ECO:0007669"/>
    <property type="project" value="UniProtKB-SubCell"/>
</dbReference>
<dbReference type="PANTHER" id="PTHR33643">
    <property type="entry name" value="UREASE ACCESSORY PROTEIN D"/>
    <property type="match status" value="1"/>
</dbReference>
<comment type="subunit">
    <text evidence="3">UreD, UreF and UreG form a complex that acts as a GTP-hydrolysis-dependent molecular chaperone, activating the urease apoprotein by helping to assemble the nickel containing metallocenter of UreC. The UreE protein probably delivers the nickel.</text>
</comment>
<dbReference type="Pfam" id="PF01774">
    <property type="entry name" value="UreD"/>
    <property type="match status" value="1"/>
</dbReference>
<comment type="subcellular location">
    <subcellularLocation>
        <location evidence="3">Cytoplasm</location>
    </subcellularLocation>
</comment>
<evidence type="ECO:0000256" key="1">
    <source>
        <dbReference type="ARBA" id="ARBA00007177"/>
    </source>
</evidence>
<keyword evidence="3" id="KW-0963">Cytoplasm</keyword>
<dbReference type="EMBL" id="FOOT01000011">
    <property type="protein sequence ID" value="SFH31527.1"/>
    <property type="molecule type" value="Genomic_DNA"/>
</dbReference>
<comment type="similarity">
    <text evidence="1 3">Belongs to the UreD family.</text>
</comment>
<dbReference type="HAMAP" id="MF_01384">
    <property type="entry name" value="UreD"/>
    <property type="match status" value="1"/>
</dbReference>
<keyword evidence="3" id="KW-0996">Nickel insertion</keyword>
<comment type="function">
    <text evidence="3">Required for maturation of urease via the functional incorporation of the urease nickel metallocenter.</text>
</comment>
<evidence type="ECO:0000256" key="2">
    <source>
        <dbReference type="ARBA" id="ARBA00023186"/>
    </source>
</evidence>
<accession>A0A1I2Z0V0</accession>